<protein>
    <submittedName>
        <fullName evidence="2">Uncharacterized protein</fullName>
    </submittedName>
</protein>
<keyword evidence="1" id="KW-0732">Signal</keyword>
<evidence type="ECO:0000256" key="1">
    <source>
        <dbReference type="SAM" id="SignalP"/>
    </source>
</evidence>
<evidence type="ECO:0000313" key="2">
    <source>
        <dbReference type="EMBL" id="KAF1385245.1"/>
    </source>
</evidence>
<keyword evidence="3" id="KW-1185">Reference proteome</keyword>
<proteinExistence type="predicted"/>
<name>A0A6A5F4Q4_PERFL</name>
<organism evidence="2 3">
    <name type="scientific">Perca fluviatilis</name>
    <name type="common">European perch</name>
    <dbReference type="NCBI Taxonomy" id="8168"/>
    <lineage>
        <taxon>Eukaryota</taxon>
        <taxon>Metazoa</taxon>
        <taxon>Chordata</taxon>
        <taxon>Craniata</taxon>
        <taxon>Vertebrata</taxon>
        <taxon>Euteleostomi</taxon>
        <taxon>Actinopterygii</taxon>
        <taxon>Neopterygii</taxon>
        <taxon>Teleostei</taxon>
        <taxon>Neoteleostei</taxon>
        <taxon>Acanthomorphata</taxon>
        <taxon>Eupercaria</taxon>
        <taxon>Perciformes</taxon>
        <taxon>Percoidei</taxon>
        <taxon>Percidae</taxon>
        <taxon>Percinae</taxon>
        <taxon>Perca</taxon>
    </lineage>
</organism>
<reference evidence="2 3" key="1">
    <citation type="submission" date="2019-06" db="EMBL/GenBank/DDBJ databases">
        <title>A chromosome-scale genome assembly of the European perch, Perca fluviatilis.</title>
        <authorList>
            <person name="Roques C."/>
            <person name="Zahm M."/>
            <person name="Cabau C."/>
            <person name="Klopp C."/>
            <person name="Bouchez O."/>
            <person name="Donnadieu C."/>
            <person name="Kuhl H."/>
            <person name="Gislard M."/>
            <person name="Guendouz S."/>
            <person name="Journot L."/>
            <person name="Haffray P."/>
            <person name="Bestin A."/>
            <person name="Morvezen R."/>
            <person name="Feron R."/>
            <person name="Wen M."/>
            <person name="Jouanno E."/>
            <person name="Herpin A."/>
            <person name="Schartl M."/>
            <person name="Postlethwait J."/>
            <person name="Schaerlinger B."/>
            <person name="Chardard D."/>
            <person name="Lecocq T."/>
            <person name="Poncet C."/>
            <person name="Jaffrelo L."/>
            <person name="Lampietro C."/>
            <person name="Guiguen Y."/>
        </authorList>
    </citation>
    <scope>NUCLEOTIDE SEQUENCE [LARGE SCALE GENOMIC DNA]</scope>
    <source>
        <tissue evidence="2">Blood</tissue>
    </source>
</reference>
<dbReference type="Proteomes" id="UP000465112">
    <property type="component" value="Chromosome 9"/>
</dbReference>
<evidence type="ECO:0000313" key="3">
    <source>
        <dbReference type="Proteomes" id="UP000465112"/>
    </source>
</evidence>
<accession>A0A6A5F4Q4</accession>
<sequence length="163" mass="17367">MNILVAKLLGLLGMFGLVLAGCSGGLFRPADDLAKLWAFVVHPPRRDGGLERLGRGAKALRPRSSLMIPLGIVGSGWRGVLSYAGVAAVSVRGAAGRHRTGTFLFVTFLNPVPSWTKATGCSKCCSVSTVSRCFAQRLRLGEVVMKTTFRTLPAIPKVKLMTP</sequence>
<dbReference type="AlphaFoldDB" id="A0A6A5F4Q4"/>
<dbReference type="EMBL" id="VHII01000009">
    <property type="protein sequence ID" value="KAF1385245.1"/>
    <property type="molecule type" value="Genomic_DNA"/>
</dbReference>
<gene>
    <name evidence="2" type="ORF">PFLUV_G00105730</name>
</gene>
<feature type="chain" id="PRO_5025625605" evidence="1">
    <location>
        <begin position="21"/>
        <end position="163"/>
    </location>
</feature>
<comment type="caution">
    <text evidence="2">The sequence shown here is derived from an EMBL/GenBank/DDBJ whole genome shotgun (WGS) entry which is preliminary data.</text>
</comment>
<dbReference type="PROSITE" id="PS51257">
    <property type="entry name" value="PROKAR_LIPOPROTEIN"/>
    <property type="match status" value="1"/>
</dbReference>
<feature type="signal peptide" evidence="1">
    <location>
        <begin position="1"/>
        <end position="20"/>
    </location>
</feature>